<proteinExistence type="predicted"/>
<dbReference type="SUPFAM" id="SSF81660">
    <property type="entry name" value="Metal cation-transporting ATPase, ATP-binding domain N"/>
    <property type="match status" value="1"/>
</dbReference>
<keyword evidence="2" id="KW-1133">Transmembrane helix</keyword>
<feature type="transmembrane region" description="Helical" evidence="2">
    <location>
        <begin position="311"/>
        <end position="331"/>
    </location>
</feature>
<name>A0A1W2BWN9_9FIRM</name>
<feature type="transmembrane region" description="Helical" evidence="2">
    <location>
        <begin position="411"/>
        <end position="434"/>
    </location>
</feature>
<accession>A0A1W2BWN9</accession>
<feature type="transmembrane region" description="Helical" evidence="2">
    <location>
        <begin position="713"/>
        <end position="733"/>
    </location>
</feature>
<feature type="transmembrane region" description="Helical" evidence="2">
    <location>
        <begin position="252"/>
        <end position="275"/>
    </location>
</feature>
<dbReference type="RefSeq" id="WP_084235099.1">
    <property type="nucleotide sequence ID" value="NZ_FWXW01000006.1"/>
</dbReference>
<dbReference type="Gene3D" id="3.40.50.1000">
    <property type="entry name" value="HAD superfamily/HAD-like"/>
    <property type="match status" value="1"/>
</dbReference>
<feature type="transmembrane region" description="Helical" evidence="2">
    <location>
        <begin position="287"/>
        <end position="305"/>
    </location>
</feature>
<feature type="transmembrane region" description="Helical" evidence="2">
    <location>
        <begin position="215"/>
        <end position="232"/>
    </location>
</feature>
<keyword evidence="4" id="KW-1185">Reference proteome</keyword>
<feature type="compositionally biased region" description="Basic and acidic residues" evidence="1">
    <location>
        <begin position="185"/>
        <end position="200"/>
    </location>
</feature>
<keyword evidence="2" id="KW-0812">Transmembrane</keyword>
<keyword evidence="2" id="KW-0472">Membrane</keyword>
<dbReference type="EMBL" id="FWXW01000006">
    <property type="protein sequence ID" value="SMC77012.1"/>
    <property type="molecule type" value="Genomic_DNA"/>
</dbReference>
<feature type="transmembrane region" description="Helical" evidence="2">
    <location>
        <begin position="387"/>
        <end position="405"/>
    </location>
</feature>
<dbReference type="STRING" id="1122930.SAMN02745168_2427"/>
<evidence type="ECO:0000313" key="3">
    <source>
        <dbReference type="EMBL" id="SMC77012.1"/>
    </source>
</evidence>
<evidence type="ECO:0000256" key="2">
    <source>
        <dbReference type="SAM" id="Phobius"/>
    </source>
</evidence>
<feature type="region of interest" description="Disordered" evidence="1">
    <location>
        <begin position="58"/>
        <end position="200"/>
    </location>
</feature>
<dbReference type="OrthoDB" id="1935121at2"/>
<dbReference type="Proteomes" id="UP000192790">
    <property type="component" value="Unassembled WGS sequence"/>
</dbReference>
<feature type="compositionally biased region" description="Basic and acidic residues" evidence="1">
    <location>
        <begin position="113"/>
        <end position="125"/>
    </location>
</feature>
<sequence>MEKDKKDKSESLDELGLENTTEILRGLEDVDKADCSLEEILAEFRAEKPLKVDIRKPWANDGELPEPDVELPAQEAGGVAFTPEEAGTTAQEVPPGPEIPEKRESDGGNTRVIRLEGFRRAKEPDGGVSSEPPAEPTGKTGKLLFWKRPKAEPEAAEPDEEEQEEEQENDGKEEPADGGESFGEAEEKPHKPPRPEARPEEAAAYYSRGLGSLKLRTVLVLLISLPMCYLTVWDKLNLPLPSFAADSLSVRVFALLVLQAAATFLGLDTVSRGLYSLIRRKPGAETAVAVSCLASLADAATMLVLTDRGNNPPYCALAALALFFTMWGGYLRRRGMKDSCRAAAASARPYLVYHTEENGFFKRQSGIGGFVTGTETPDASDRIFGRVLPPVLLAAFLFSLISSAGHGNPKLFLWCLAATTAAAATYSGTLSFGLPLAGLSRRLFHTGAGLAGWAGCCSPVSSSIVLTDGDLFPAGTVSINGIKVFGDYSLETVTSYAASIIAASGSGLSKAFCELVKTQGGLLRQPDHFSFYENGGYSAELEGKTVLAGSSDFMALMGVSLPRGLKLKSGVFLAVDGSLAGVFAIMYNPNEGIRSALACLMRSKLTPVFAVRDFNITPAMLTRKFKLNFSRCEFPPIKRRLELSETGEGSKENIAAVLCREGLVPYADAAVGGRRLRTAVRASAWIASAGSALGVLMAFYLTYIAAYDAVTPFHLLLYLLMWSVPTFLISGWVNRF</sequence>
<evidence type="ECO:0000313" key="4">
    <source>
        <dbReference type="Proteomes" id="UP000192790"/>
    </source>
</evidence>
<feature type="transmembrane region" description="Helical" evidence="2">
    <location>
        <begin position="684"/>
        <end position="707"/>
    </location>
</feature>
<evidence type="ECO:0000256" key="1">
    <source>
        <dbReference type="SAM" id="MobiDB-lite"/>
    </source>
</evidence>
<dbReference type="Gene3D" id="3.40.1110.10">
    <property type="entry name" value="Calcium-transporting ATPase, cytoplasmic domain N"/>
    <property type="match status" value="1"/>
</dbReference>
<organism evidence="3 4">
    <name type="scientific">Papillibacter cinnamivorans DSM 12816</name>
    <dbReference type="NCBI Taxonomy" id="1122930"/>
    <lineage>
        <taxon>Bacteria</taxon>
        <taxon>Bacillati</taxon>
        <taxon>Bacillota</taxon>
        <taxon>Clostridia</taxon>
        <taxon>Eubacteriales</taxon>
        <taxon>Oscillospiraceae</taxon>
        <taxon>Papillibacter</taxon>
    </lineage>
</organism>
<gene>
    <name evidence="3" type="ORF">SAMN02745168_2427</name>
</gene>
<dbReference type="InterPro" id="IPR023214">
    <property type="entry name" value="HAD_sf"/>
</dbReference>
<dbReference type="InterPro" id="IPR023299">
    <property type="entry name" value="ATPase_P-typ_cyto_dom_N"/>
</dbReference>
<dbReference type="GO" id="GO:0000166">
    <property type="term" value="F:nucleotide binding"/>
    <property type="evidence" value="ECO:0007669"/>
    <property type="project" value="InterPro"/>
</dbReference>
<feature type="compositionally biased region" description="Acidic residues" evidence="1">
    <location>
        <begin position="154"/>
        <end position="168"/>
    </location>
</feature>
<protein>
    <submittedName>
        <fullName evidence="3">Uncharacterized protein</fullName>
    </submittedName>
</protein>
<reference evidence="3 4" key="1">
    <citation type="submission" date="2017-04" db="EMBL/GenBank/DDBJ databases">
        <authorList>
            <person name="Afonso C.L."/>
            <person name="Miller P.J."/>
            <person name="Scott M.A."/>
            <person name="Spackman E."/>
            <person name="Goraichik I."/>
            <person name="Dimitrov K.M."/>
            <person name="Suarez D.L."/>
            <person name="Swayne D.E."/>
        </authorList>
    </citation>
    <scope>NUCLEOTIDE SEQUENCE [LARGE SCALE GENOMIC DNA]</scope>
    <source>
        <strain evidence="3 4">DSM 12816</strain>
    </source>
</reference>
<dbReference type="AlphaFoldDB" id="A0A1W2BWN9"/>